<keyword evidence="1" id="KW-1133">Transmembrane helix</keyword>
<dbReference type="AlphaFoldDB" id="D4JFS3"/>
<sequence length="82" mass="9116">MKKNTKIYIGAGTASCIVLIALAIYFSMPSLKQTSYTMEYGKSININTKELFNSSFIEPSNIRIDTSKIKNEPDKDYPAVGT</sequence>
<gene>
    <name evidence="2" type="ORF">EC1_17740</name>
</gene>
<dbReference type="KEGG" id="euc:EC1_17740"/>
<evidence type="ECO:0000313" key="2">
    <source>
        <dbReference type="EMBL" id="CBK89045.1"/>
    </source>
</evidence>
<dbReference type="EMBL" id="FP929041">
    <property type="protein sequence ID" value="CBK89045.1"/>
    <property type="molecule type" value="Genomic_DNA"/>
</dbReference>
<proteinExistence type="predicted"/>
<name>D4JFS3_9FIRM</name>
<feature type="transmembrane region" description="Helical" evidence="1">
    <location>
        <begin position="7"/>
        <end position="28"/>
    </location>
</feature>
<dbReference type="HOGENOM" id="CLU_2553219_0_0_9"/>
<evidence type="ECO:0000256" key="1">
    <source>
        <dbReference type="SAM" id="Phobius"/>
    </source>
</evidence>
<keyword evidence="1" id="KW-0472">Membrane</keyword>
<evidence type="ECO:0000313" key="3">
    <source>
        <dbReference type="Proteomes" id="UP000008801"/>
    </source>
</evidence>
<reference evidence="2 3" key="1">
    <citation type="submission" date="2010-03" db="EMBL/GenBank/DDBJ databases">
        <title>The genome sequence of Eubacterium cylindroides T2-87.</title>
        <authorList>
            <consortium name="metaHIT consortium -- http://www.metahit.eu/"/>
            <person name="Pajon A."/>
            <person name="Turner K."/>
            <person name="Parkhill J."/>
            <person name="Duncan S."/>
            <person name="Flint H."/>
        </authorList>
    </citation>
    <scope>NUCLEOTIDE SEQUENCE [LARGE SCALE GENOMIC DNA]</scope>
    <source>
        <strain evidence="2 3">T2-87</strain>
    </source>
</reference>
<accession>D4JFS3</accession>
<organism evidence="2 3">
    <name type="scientific">Faecalitalea cylindroides T2-87</name>
    <dbReference type="NCBI Taxonomy" id="717960"/>
    <lineage>
        <taxon>Bacteria</taxon>
        <taxon>Bacillati</taxon>
        <taxon>Bacillota</taxon>
        <taxon>Erysipelotrichia</taxon>
        <taxon>Erysipelotrichales</taxon>
        <taxon>Erysipelotrichaceae</taxon>
        <taxon>Faecalitalea</taxon>
    </lineage>
</organism>
<protein>
    <submittedName>
        <fullName evidence="2">Uncharacterized protein</fullName>
    </submittedName>
</protein>
<keyword evidence="1" id="KW-0812">Transmembrane</keyword>
<reference evidence="2 3" key="2">
    <citation type="submission" date="2010-03" db="EMBL/GenBank/DDBJ databases">
        <authorList>
            <person name="Pajon A."/>
        </authorList>
    </citation>
    <scope>NUCLEOTIDE SEQUENCE [LARGE SCALE GENOMIC DNA]</scope>
    <source>
        <strain evidence="2 3">T2-87</strain>
    </source>
</reference>
<dbReference type="Proteomes" id="UP000008801">
    <property type="component" value="Chromosome"/>
</dbReference>